<dbReference type="SUPFAM" id="SSF57667">
    <property type="entry name" value="beta-beta-alpha zinc fingers"/>
    <property type="match status" value="2"/>
</dbReference>
<keyword evidence="2" id="KW-0479">Metal-binding</keyword>
<evidence type="ECO:0000313" key="12">
    <source>
        <dbReference type="Proteomes" id="UP000648187"/>
    </source>
</evidence>
<feature type="domain" description="C2H2-type" evidence="10">
    <location>
        <begin position="372"/>
        <end position="399"/>
    </location>
</feature>
<feature type="non-terminal residue" evidence="11">
    <location>
        <position position="1"/>
    </location>
</feature>
<dbReference type="InterPro" id="IPR036236">
    <property type="entry name" value="Znf_C2H2_sf"/>
</dbReference>
<evidence type="ECO:0000256" key="4">
    <source>
        <dbReference type="ARBA" id="ARBA00022771"/>
    </source>
</evidence>
<evidence type="ECO:0000256" key="3">
    <source>
        <dbReference type="ARBA" id="ARBA00022737"/>
    </source>
</evidence>
<dbReference type="Gene3D" id="3.40.1800.20">
    <property type="match status" value="1"/>
</dbReference>
<evidence type="ECO:0000313" key="11">
    <source>
        <dbReference type="EMBL" id="KAF9409647.1"/>
    </source>
</evidence>
<dbReference type="EMBL" id="JACKWZ010000305">
    <property type="protein sequence ID" value="KAF9409647.1"/>
    <property type="molecule type" value="Genomic_DNA"/>
</dbReference>
<keyword evidence="6" id="KW-0238">DNA-binding</keyword>
<evidence type="ECO:0000256" key="6">
    <source>
        <dbReference type="ARBA" id="ARBA00023125"/>
    </source>
</evidence>
<accession>A0A835L510</accession>
<dbReference type="GO" id="GO:0008270">
    <property type="term" value="F:zinc ion binding"/>
    <property type="evidence" value="ECO:0007669"/>
    <property type="project" value="UniProtKB-KW"/>
</dbReference>
<gene>
    <name evidence="11" type="ORF">HW555_011044</name>
</gene>
<dbReference type="FunFam" id="3.30.160.60:FF:002343">
    <property type="entry name" value="Zinc finger protein 33A"/>
    <property type="match status" value="1"/>
</dbReference>
<dbReference type="Gene3D" id="3.30.160.60">
    <property type="entry name" value="Classic Zinc Finger"/>
    <property type="match status" value="3"/>
</dbReference>
<comment type="caution">
    <text evidence="11">The sequence shown here is derived from an EMBL/GenBank/DDBJ whole genome shotgun (WGS) entry which is preliminary data.</text>
</comment>
<evidence type="ECO:0000256" key="5">
    <source>
        <dbReference type="ARBA" id="ARBA00022833"/>
    </source>
</evidence>
<evidence type="ECO:0000256" key="1">
    <source>
        <dbReference type="ARBA" id="ARBA00004123"/>
    </source>
</evidence>
<evidence type="ECO:0000256" key="7">
    <source>
        <dbReference type="ARBA" id="ARBA00023242"/>
    </source>
</evidence>
<keyword evidence="4 8" id="KW-0863">Zinc-finger</keyword>
<keyword evidence="5" id="KW-0862">Zinc</keyword>
<evidence type="ECO:0000256" key="9">
    <source>
        <dbReference type="SAM" id="MobiDB-lite"/>
    </source>
</evidence>
<dbReference type="PROSITE" id="PS50157">
    <property type="entry name" value="ZINC_FINGER_C2H2_2"/>
    <property type="match status" value="3"/>
</dbReference>
<evidence type="ECO:0000256" key="2">
    <source>
        <dbReference type="ARBA" id="ARBA00022723"/>
    </source>
</evidence>
<keyword evidence="7" id="KW-0539">Nucleus</keyword>
<keyword evidence="12" id="KW-1185">Reference proteome</keyword>
<sequence>MSHHWNCGKMEVPRCVAYTSNQQFLIDDYIFQLSHTRDFLEYDIIFSNLDSLRIVGRSRNDRLPKKVCDKCSCKVNDFYQFCNETIEVQNRLHSLFLPSEAGNDGSVDLTLVKDSRSPPPPALAEHCERSTQTDNTDASSDCNACIQVKEEPTPVPPSPVKQEEDDYYNVESDPYGGGSSGSEDISLIKLKTKETSQKRGRKKKSNEIKDWGELMNYLPEGALAVVSKEQVDMPLASIKEELLTEKDQQGKDGDLYNCCICFTRSFSRSEMLKHYNECKRVQVVSRAEWGKHWLRHWERDRRPYRCSLCEKTFRDPYQILKHGKTHNYEEGASSEPVNKRFLCDQCPEAFVHMRHINSLRRHLRSHTGERNFLCNVCGKALSSRDHLKFHIRIHTGYKPNVCKYVPQRGAALRVCAVRPRVRGQGAAVHASQVHLHIARAPICCAVCAAILRPIPMTT</sequence>
<dbReference type="SMART" id="SM00355">
    <property type="entry name" value="ZnF_C2H2"/>
    <property type="match status" value="3"/>
</dbReference>
<dbReference type="Proteomes" id="UP000648187">
    <property type="component" value="Unassembled WGS sequence"/>
</dbReference>
<dbReference type="InterPro" id="IPR013087">
    <property type="entry name" value="Znf_C2H2_type"/>
</dbReference>
<proteinExistence type="predicted"/>
<organism evidence="11 12">
    <name type="scientific">Spodoptera exigua</name>
    <name type="common">Beet armyworm</name>
    <name type="synonym">Noctua fulgens</name>
    <dbReference type="NCBI Taxonomy" id="7107"/>
    <lineage>
        <taxon>Eukaryota</taxon>
        <taxon>Metazoa</taxon>
        <taxon>Ecdysozoa</taxon>
        <taxon>Arthropoda</taxon>
        <taxon>Hexapoda</taxon>
        <taxon>Insecta</taxon>
        <taxon>Pterygota</taxon>
        <taxon>Neoptera</taxon>
        <taxon>Endopterygota</taxon>
        <taxon>Lepidoptera</taxon>
        <taxon>Glossata</taxon>
        <taxon>Ditrysia</taxon>
        <taxon>Noctuoidea</taxon>
        <taxon>Noctuidae</taxon>
        <taxon>Amphipyrinae</taxon>
        <taxon>Spodoptera</taxon>
    </lineage>
</organism>
<evidence type="ECO:0000259" key="10">
    <source>
        <dbReference type="PROSITE" id="PS50157"/>
    </source>
</evidence>
<dbReference type="InterPro" id="IPR050331">
    <property type="entry name" value="Zinc_finger"/>
</dbReference>
<dbReference type="GO" id="GO:0006355">
    <property type="term" value="P:regulation of DNA-templated transcription"/>
    <property type="evidence" value="ECO:0007669"/>
    <property type="project" value="UniProtKB-ARBA"/>
</dbReference>
<reference evidence="11" key="1">
    <citation type="submission" date="2020-08" db="EMBL/GenBank/DDBJ databases">
        <title>Spodoptera exigua strain:BAW_Kor-Di-RS1 Genome sequencing and assembly.</title>
        <authorList>
            <person name="Kim J."/>
            <person name="Nam H.Y."/>
            <person name="Kwon M."/>
            <person name="Choi J.H."/>
            <person name="Cho S.R."/>
            <person name="Kim G.-H."/>
        </authorList>
    </citation>
    <scope>NUCLEOTIDE SEQUENCE</scope>
    <source>
        <strain evidence="11">BAW_Kor-Di-RS1</strain>
        <tissue evidence="11">Whole-body</tissue>
    </source>
</reference>
<feature type="domain" description="C2H2-type" evidence="10">
    <location>
        <begin position="341"/>
        <end position="371"/>
    </location>
</feature>
<dbReference type="PANTHER" id="PTHR16515:SF49">
    <property type="entry name" value="GASTRULA ZINC FINGER PROTEIN XLCGF49.1-LIKE-RELATED"/>
    <property type="match status" value="1"/>
</dbReference>
<dbReference type="PANTHER" id="PTHR16515">
    <property type="entry name" value="PR DOMAIN ZINC FINGER PROTEIN"/>
    <property type="match status" value="1"/>
</dbReference>
<feature type="region of interest" description="Disordered" evidence="9">
    <location>
        <begin position="107"/>
        <end position="139"/>
    </location>
</feature>
<dbReference type="GO" id="GO:0003677">
    <property type="term" value="F:DNA binding"/>
    <property type="evidence" value="ECO:0007669"/>
    <property type="project" value="UniProtKB-KW"/>
</dbReference>
<dbReference type="PROSITE" id="PS00028">
    <property type="entry name" value="ZINC_FINGER_C2H2_1"/>
    <property type="match status" value="2"/>
</dbReference>
<feature type="domain" description="C2H2-type" evidence="10">
    <location>
        <begin position="304"/>
        <end position="331"/>
    </location>
</feature>
<keyword evidence="3" id="KW-0677">Repeat</keyword>
<evidence type="ECO:0000256" key="8">
    <source>
        <dbReference type="PROSITE-ProRule" id="PRU00042"/>
    </source>
</evidence>
<dbReference type="AlphaFoldDB" id="A0A835L510"/>
<comment type="subcellular location">
    <subcellularLocation>
        <location evidence="1">Nucleus</location>
    </subcellularLocation>
</comment>
<protein>
    <recommendedName>
        <fullName evidence="10">C2H2-type domain-containing protein</fullName>
    </recommendedName>
</protein>
<name>A0A835L510_SPOEX</name>
<dbReference type="GO" id="GO:0005634">
    <property type="term" value="C:nucleus"/>
    <property type="evidence" value="ECO:0007669"/>
    <property type="project" value="UniProtKB-SubCell"/>
</dbReference>